<comment type="similarity">
    <text evidence="1 4">Belongs to the peptidase A1 family.</text>
</comment>
<gene>
    <name evidence="7" type="ORF">OEA41_009392</name>
</gene>
<dbReference type="Gene3D" id="2.40.70.10">
    <property type="entry name" value="Acid Proteases"/>
    <property type="match status" value="2"/>
</dbReference>
<feature type="active site" evidence="3">
    <location>
        <position position="112"/>
    </location>
</feature>
<evidence type="ECO:0000256" key="2">
    <source>
        <dbReference type="ARBA" id="ARBA00022750"/>
    </source>
</evidence>
<name>A0AAE0DGU8_9LECA</name>
<dbReference type="InterPro" id="IPR034164">
    <property type="entry name" value="Pepsin-like_dom"/>
</dbReference>
<keyword evidence="4" id="KW-0378">Hydrolase</keyword>
<keyword evidence="8" id="KW-1185">Reference proteome</keyword>
<keyword evidence="5" id="KW-0732">Signal</keyword>
<dbReference type="PROSITE" id="PS00141">
    <property type="entry name" value="ASP_PROTEASE"/>
    <property type="match status" value="2"/>
</dbReference>
<dbReference type="InterPro" id="IPR001461">
    <property type="entry name" value="Aspartic_peptidase_A1"/>
</dbReference>
<evidence type="ECO:0000256" key="4">
    <source>
        <dbReference type="RuleBase" id="RU000454"/>
    </source>
</evidence>
<dbReference type="Pfam" id="PF00026">
    <property type="entry name" value="Asp"/>
    <property type="match status" value="1"/>
</dbReference>
<evidence type="ECO:0000259" key="6">
    <source>
        <dbReference type="PROSITE" id="PS51767"/>
    </source>
</evidence>
<dbReference type="PRINTS" id="PR00792">
    <property type="entry name" value="PEPSIN"/>
</dbReference>
<evidence type="ECO:0000256" key="3">
    <source>
        <dbReference type="PIRSR" id="PIRSR601461-1"/>
    </source>
</evidence>
<dbReference type="GO" id="GO:0006508">
    <property type="term" value="P:proteolysis"/>
    <property type="evidence" value="ECO:0007669"/>
    <property type="project" value="UniProtKB-KW"/>
</dbReference>
<evidence type="ECO:0000313" key="8">
    <source>
        <dbReference type="Proteomes" id="UP001276659"/>
    </source>
</evidence>
<dbReference type="SUPFAM" id="SSF50630">
    <property type="entry name" value="Acid proteases"/>
    <property type="match status" value="1"/>
</dbReference>
<comment type="caution">
    <text evidence="7">The sequence shown here is derived from an EMBL/GenBank/DDBJ whole genome shotgun (WGS) entry which is preliminary data.</text>
</comment>
<protein>
    <recommendedName>
        <fullName evidence="6">Peptidase A1 domain-containing protein</fullName>
    </recommendedName>
</protein>
<sequence>MYNLLSFATVLCALCASCSLAAPSKNNQTFTTGKYKPTQFHEASPNNQAVHVLPLSRQSAGTATSAGYVQSLRKGTQVNGVYGNSKVTSVESGLVFVTEIQVGGETFTAVVDTGSSDTWLVETGFTCAKGSQAACKFGDTYNKTNTFQPVANENFAISYTDGEYLTGSFGKEMVTVAGVTVNDQQVAVVTSANWNGDGYSSGVLGLCFPADTKAYSGNNPGTNSLATQVDYNPFFTSAYTEGNVAPLFSLALSRDVNGGMLAIGGLPPVSYVPIFASTPFEMLTASATSSNTGNPDYTFYTITVNGFEYKSAQSNWNLGSWLTYFGNPNDPSQVQVIIDSGTTVNYLPQTIADQVNYLFVPPATYNAQIGYYVVDCNAKAPEFGVRIGPEIFYVNPVDNILNIGTNLCITGIAATGPGGNSILGHTFLKNVVAVFDVGASQMRFAAREYSD</sequence>
<keyword evidence="4" id="KW-0645">Protease</keyword>
<dbReference type="InterPro" id="IPR001969">
    <property type="entry name" value="Aspartic_peptidase_AS"/>
</dbReference>
<evidence type="ECO:0000256" key="5">
    <source>
        <dbReference type="SAM" id="SignalP"/>
    </source>
</evidence>
<dbReference type="AlphaFoldDB" id="A0AAE0DGU8"/>
<dbReference type="CDD" id="cd05471">
    <property type="entry name" value="pepsin_like"/>
    <property type="match status" value="1"/>
</dbReference>
<dbReference type="InterPro" id="IPR021109">
    <property type="entry name" value="Peptidase_aspartic_dom_sf"/>
</dbReference>
<feature type="active site" evidence="3">
    <location>
        <position position="339"/>
    </location>
</feature>
<dbReference type="PROSITE" id="PS51767">
    <property type="entry name" value="PEPTIDASE_A1"/>
    <property type="match status" value="1"/>
</dbReference>
<proteinExistence type="inferred from homology"/>
<dbReference type="EMBL" id="JASNWA010000009">
    <property type="protein sequence ID" value="KAK3170007.1"/>
    <property type="molecule type" value="Genomic_DNA"/>
</dbReference>
<dbReference type="Proteomes" id="UP001276659">
    <property type="component" value="Unassembled WGS sequence"/>
</dbReference>
<dbReference type="GO" id="GO:0004190">
    <property type="term" value="F:aspartic-type endopeptidase activity"/>
    <property type="evidence" value="ECO:0007669"/>
    <property type="project" value="UniProtKB-KW"/>
</dbReference>
<organism evidence="7 8">
    <name type="scientific">Lepraria neglecta</name>
    <dbReference type="NCBI Taxonomy" id="209136"/>
    <lineage>
        <taxon>Eukaryota</taxon>
        <taxon>Fungi</taxon>
        <taxon>Dikarya</taxon>
        <taxon>Ascomycota</taxon>
        <taxon>Pezizomycotina</taxon>
        <taxon>Lecanoromycetes</taxon>
        <taxon>OSLEUM clade</taxon>
        <taxon>Lecanoromycetidae</taxon>
        <taxon>Lecanorales</taxon>
        <taxon>Lecanorineae</taxon>
        <taxon>Stereocaulaceae</taxon>
        <taxon>Lepraria</taxon>
    </lineage>
</organism>
<evidence type="ECO:0000313" key="7">
    <source>
        <dbReference type="EMBL" id="KAK3170007.1"/>
    </source>
</evidence>
<feature type="signal peptide" evidence="5">
    <location>
        <begin position="1"/>
        <end position="21"/>
    </location>
</feature>
<dbReference type="PANTHER" id="PTHR47966">
    <property type="entry name" value="BETA-SITE APP-CLEAVING ENZYME, ISOFORM A-RELATED"/>
    <property type="match status" value="1"/>
</dbReference>
<dbReference type="InterPro" id="IPR033121">
    <property type="entry name" value="PEPTIDASE_A1"/>
</dbReference>
<feature type="chain" id="PRO_5042016258" description="Peptidase A1 domain-containing protein" evidence="5">
    <location>
        <begin position="22"/>
        <end position="451"/>
    </location>
</feature>
<accession>A0AAE0DGU8</accession>
<dbReference type="PANTHER" id="PTHR47966:SF47">
    <property type="entry name" value="ENDOPEPTIDASE, PUTATIVE (AFU_ORTHOLOGUE AFUA_3G01220)-RELATED"/>
    <property type="match status" value="1"/>
</dbReference>
<reference evidence="7" key="1">
    <citation type="submission" date="2022-11" db="EMBL/GenBank/DDBJ databases">
        <title>Chromosomal genome sequence assembly and mating type (MAT) locus characterization of the leprose asexual lichenized fungus Lepraria neglecta (Nyl.) Erichsen.</title>
        <authorList>
            <person name="Allen J.L."/>
            <person name="Pfeffer B."/>
        </authorList>
    </citation>
    <scope>NUCLEOTIDE SEQUENCE</scope>
    <source>
        <strain evidence="7">Allen 5258</strain>
    </source>
</reference>
<dbReference type="GO" id="GO:0000324">
    <property type="term" value="C:fungal-type vacuole"/>
    <property type="evidence" value="ECO:0007669"/>
    <property type="project" value="TreeGrafter"/>
</dbReference>
<evidence type="ECO:0000256" key="1">
    <source>
        <dbReference type="ARBA" id="ARBA00007447"/>
    </source>
</evidence>
<feature type="domain" description="Peptidase A1" evidence="6">
    <location>
        <begin position="96"/>
        <end position="445"/>
    </location>
</feature>
<keyword evidence="2 4" id="KW-0064">Aspartyl protease</keyword>